<dbReference type="EMBL" id="UINC01150022">
    <property type="protein sequence ID" value="SVD42852.1"/>
    <property type="molecule type" value="Genomic_DNA"/>
</dbReference>
<dbReference type="GO" id="GO:0016705">
    <property type="term" value="F:oxidoreductase activity, acting on paired donors, with incorporation or reduction of molecular oxygen"/>
    <property type="evidence" value="ECO:0007669"/>
    <property type="project" value="InterPro"/>
</dbReference>
<reference evidence="2" key="1">
    <citation type="submission" date="2018-05" db="EMBL/GenBank/DDBJ databases">
        <authorList>
            <person name="Lanie J.A."/>
            <person name="Ng W.-L."/>
            <person name="Kazmierczak K.M."/>
            <person name="Andrzejewski T.M."/>
            <person name="Davidsen T.M."/>
            <person name="Wayne K.J."/>
            <person name="Tettelin H."/>
            <person name="Glass J.I."/>
            <person name="Rusch D."/>
            <person name="Podicherti R."/>
            <person name="Tsui H.-C.T."/>
            <person name="Winkler M.E."/>
        </authorList>
    </citation>
    <scope>NUCLEOTIDE SEQUENCE</scope>
</reference>
<organism evidence="2">
    <name type="scientific">marine metagenome</name>
    <dbReference type="NCBI Taxonomy" id="408172"/>
    <lineage>
        <taxon>unclassified sequences</taxon>
        <taxon>metagenomes</taxon>
        <taxon>ecological metagenomes</taxon>
    </lineage>
</organism>
<dbReference type="CDD" id="cd00347">
    <property type="entry name" value="Flavin_utilizing_monoxygenases"/>
    <property type="match status" value="1"/>
</dbReference>
<name>A0A382V8L4_9ZZZZ</name>
<evidence type="ECO:0000313" key="2">
    <source>
        <dbReference type="EMBL" id="SVD42852.1"/>
    </source>
</evidence>
<proteinExistence type="predicted"/>
<dbReference type="InterPro" id="IPR036661">
    <property type="entry name" value="Luciferase-like_sf"/>
</dbReference>
<dbReference type="Pfam" id="PF00296">
    <property type="entry name" value="Bac_luciferase"/>
    <property type="match status" value="1"/>
</dbReference>
<dbReference type="SUPFAM" id="SSF51679">
    <property type="entry name" value="Bacterial luciferase-like"/>
    <property type="match status" value="1"/>
</dbReference>
<feature type="domain" description="Luciferase-like" evidence="1">
    <location>
        <begin position="15"/>
        <end position="88"/>
    </location>
</feature>
<accession>A0A382V8L4</accession>
<evidence type="ECO:0000259" key="1">
    <source>
        <dbReference type="Pfam" id="PF00296"/>
    </source>
</evidence>
<dbReference type="InterPro" id="IPR011251">
    <property type="entry name" value="Luciferase-like_dom"/>
</dbReference>
<feature type="non-terminal residue" evidence="2">
    <location>
        <position position="89"/>
    </location>
</feature>
<dbReference type="AlphaFoldDB" id="A0A382V8L4"/>
<gene>
    <name evidence="2" type="ORF">METZ01_LOCUS395706</name>
</gene>
<sequence length="89" mass="9463">MKVGIIPINIGVQAGEQIVQIAQLAEGLGYESVWTFEHVIVPVDYESKYPYNDSGKMGAPPETNFVDPLIALTAVAASTSTIRLGTGVN</sequence>
<protein>
    <recommendedName>
        <fullName evidence="1">Luciferase-like domain-containing protein</fullName>
    </recommendedName>
</protein>
<dbReference type="Gene3D" id="3.20.20.30">
    <property type="entry name" value="Luciferase-like domain"/>
    <property type="match status" value="1"/>
</dbReference>